<sequence>MRQAIKIEPGLMEKLVAVVERLAQSKEERRVGREEFAHMLNIEPETLDARVREGRYQRPHKDGRKSFWLLSYVQSVVTDTKESGKVATN</sequence>
<evidence type="ECO:0008006" key="3">
    <source>
        <dbReference type="Google" id="ProtNLM"/>
    </source>
</evidence>
<proteinExistence type="predicted"/>
<comment type="caution">
    <text evidence="1">The sequence shown here is derived from an EMBL/GenBank/DDBJ whole genome shotgun (WGS) entry which is preliminary data.</text>
</comment>
<evidence type="ECO:0000313" key="1">
    <source>
        <dbReference type="EMBL" id="EXB07217.1"/>
    </source>
</evidence>
<dbReference type="Proteomes" id="UP000020595">
    <property type="component" value="Unassembled WGS sequence"/>
</dbReference>
<evidence type="ECO:0000313" key="2">
    <source>
        <dbReference type="Proteomes" id="UP000020595"/>
    </source>
</evidence>
<organism evidence="1 2">
    <name type="scientific">Acinetobacter baumannii (strain 1295743)</name>
    <dbReference type="NCBI Taxonomy" id="1310613"/>
    <lineage>
        <taxon>Bacteria</taxon>
        <taxon>Pseudomonadati</taxon>
        <taxon>Pseudomonadota</taxon>
        <taxon>Gammaproteobacteria</taxon>
        <taxon>Moraxellales</taxon>
        <taxon>Moraxellaceae</taxon>
        <taxon>Acinetobacter</taxon>
        <taxon>Acinetobacter calcoaceticus/baumannii complex</taxon>
    </lineage>
</organism>
<name>A0A009HSM2_ACIB9</name>
<gene>
    <name evidence="1" type="ORF">J512_0603</name>
</gene>
<dbReference type="EMBL" id="JEWH01000004">
    <property type="protein sequence ID" value="EXB07217.1"/>
    <property type="molecule type" value="Genomic_DNA"/>
</dbReference>
<dbReference type="PATRIC" id="fig|1310613.3.peg.577"/>
<reference evidence="1 2" key="1">
    <citation type="submission" date="2014-02" db="EMBL/GenBank/DDBJ databases">
        <title>Comparative genomics and transcriptomics to identify genetic mechanisms underlying the emergence of carbapenem resistant Acinetobacter baumannii (CRAb).</title>
        <authorList>
            <person name="Harris A.D."/>
            <person name="Johnson K.J."/>
            <person name="George J."/>
            <person name="Shefchek K."/>
            <person name="Daugherty S.C."/>
            <person name="Parankush S."/>
            <person name="Sadzewicz L."/>
            <person name="Tallon L."/>
            <person name="Sengamalay N."/>
            <person name="Hazen T.H."/>
            <person name="Rasko D.A."/>
        </authorList>
    </citation>
    <scope>NUCLEOTIDE SEQUENCE [LARGE SCALE GENOMIC DNA]</scope>
    <source>
        <strain evidence="1 2">1295743</strain>
    </source>
</reference>
<protein>
    <recommendedName>
        <fullName evidence="3">DNA-binding protein</fullName>
    </recommendedName>
</protein>
<dbReference type="AlphaFoldDB" id="A0A009HSM2"/>
<accession>A0A009HSM2</accession>
<dbReference type="RefSeq" id="WP_032050706.1">
    <property type="nucleotide sequence ID" value="NZ_JEWH01000004.1"/>
</dbReference>